<dbReference type="Gene3D" id="1.10.439.10">
    <property type="entry name" value="Penicillin Amidohydrolase, domain 1"/>
    <property type="match status" value="1"/>
</dbReference>
<dbReference type="Gene3D" id="1.10.1400.10">
    <property type="match status" value="1"/>
</dbReference>
<feature type="binding site" evidence="5">
    <location>
        <position position="515"/>
    </location>
    <ligand>
        <name>Ca(2+)</name>
        <dbReference type="ChEBI" id="CHEBI:29108"/>
    </ligand>
</feature>
<keyword evidence="7" id="KW-0732">Signal</keyword>
<evidence type="ECO:0000256" key="1">
    <source>
        <dbReference type="ARBA" id="ARBA00006586"/>
    </source>
</evidence>
<dbReference type="InterPro" id="IPR043146">
    <property type="entry name" value="Penicillin_amidase_N_B-knob"/>
</dbReference>
<dbReference type="SUPFAM" id="SSF56235">
    <property type="entry name" value="N-terminal nucleophile aminohydrolases (Ntn hydrolases)"/>
    <property type="match status" value="1"/>
</dbReference>
<keyword evidence="3" id="KW-0865">Zymogen</keyword>
<dbReference type="InterPro" id="IPR043147">
    <property type="entry name" value="Penicillin_amidase_A-knob"/>
</dbReference>
<evidence type="ECO:0000256" key="7">
    <source>
        <dbReference type="SAM" id="SignalP"/>
    </source>
</evidence>
<keyword evidence="9" id="KW-1185">Reference proteome</keyword>
<evidence type="ECO:0000256" key="5">
    <source>
        <dbReference type="PIRSR" id="PIRSR001227-2"/>
    </source>
</evidence>
<evidence type="ECO:0000256" key="2">
    <source>
        <dbReference type="ARBA" id="ARBA00022801"/>
    </source>
</evidence>
<dbReference type="GO" id="GO:0017000">
    <property type="term" value="P:antibiotic biosynthetic process"/>
    <property type="evidence" value="ECO:0007669"/>
    <property type="project" value="InterPro"/>
</dbReference>
<dbReference type="Gene3D" id="3.60.20.10">
    <property type="entry name" value="Glutamine Phosphoribosylpyrophosphate, subunit 1, domain 1"/>
    <property type="match status" value="1"/>
</dbReference>
<keyword evidence="5" id="KW-0479">Metal-binding</keyword>
<comment type="similarity">
    <text evidence="1">Belongs to the peptidase S45 family.</text>
</comment>
<evidence type="ECO:0000256" key="3">
    <source>
        <dbReference type="ARBA" id="ARBA00023145"/>
    </source>
</evidence>
<dbReference type="InterPro" id="IPR002692">
    <property type="entry name" value="S45"/>
</dbReference>
<feature type="binding site" evidence="5">
    <location>
        <position position="178"/>
    </location>
    <ligand>
        <name>Ca(2+)</name>
        <dbReference type="ChEBI" id="CHEBI:29108"/>
    </ligand>
</feature>
<dbReference type="InterPro" id="IPR029055">
    <property type="entry name" value="Ntn_hydrolases_N"/>
</dbReference>
<dbReference type="Pfam" id="PF01804">
    <property type="entry name" value="Penicil_amidase"/>
    <property type="match status" value="1"/>
</dbReference>
<comment type="cofactor">
    <cofactor evidence="5">
        <name>Ca(2+)</name>
        <dbReference type="ChEBI" id="CHEBI:29108"/>
    </cofactor>
    <text evidence="5">Binds 1 Ca(2+) ion per dimer.</text>
</comment>
<sequence length="804" mass="87008">MPALPRRAALAAALLLASPVAAQPAPDTLRTPGLRAPVTLLRDSSGIVHIRAANEHDLFFAQGWSAARDRLFQLELWRRQATGTMAEALGARWAARDHGARLFRYRGDAARELAHYHPRGAAIVQAFADGVNAWIDRVARDSTLLPPELQRLGITPGRWTPAVVVSRHNALVGNAETEIDRARAVRTLGAARVAALGVFGPGRVMLDPDTALDVAALSDSALALFRAFRAPAAFTATDVAGAAASSGEREAASESFEDMPEGSNNWAVAGTRTASGKPIVANDPHRTIAVPSLRYWVHLTAPGWDVIGGGEPALPGVAIGHNRHGAWGLTIFGLDQTDLYVYELDPRDHTRYRYRGAWARMRSETDTIRVRGEGPRVVTLRFTRHGPVTWIDSASHRAYAVRAAWLEPGGAPYLASLRLDQARTWDEFRAGLRYAHMPALNWVWGDTSGTIGWQAAGIAPVRRTWSGLLPVPGDGRHEWAGFLPILELPHRVNPREGFVGSANENNVPAGYAHTDAVARTWAEAWRGTRLREALGTVTGATAADMARLQHDETSLSARALAPLLRDVAFEDTNRGALARRARDTLAAWDHVLAASSVPAGVYMMWERTLSRAVTRRAIPADARDAMGSVPLTRVVEWMTRPERAPAGVLDAGDPRAARDALLAATFGEAVGELSTRFGPELARWQYGQARYHHALIRHPLGAALDSAARATFDVGPAPRGGSAHTLNATGSGDNQTAGASFRIVSDVADWDRSLGTNTPGQSGDPRSPHYRDLFGPWAEGRYFRVPYTTRAVEAAAERREVLAP</sequence>
<evidence type="ECO:0000313" key="8">
    <source>
        <dbReference type="EMBL" id="GLC23566.1"/>
    </source>
</evidence>
<keyword evidence="5" id="KW-0106">Calcium</keyword>
<feature type="chain" id="PRO_5041471009" evidence="7">
    <location>
        <begin position="23"/>
        <end position="804"/>
    </location>
</feature>
<dbReference type="InterPro" id="IPR014395">
    <property type="entry name" value="Pen/GL7ACA/AHL_acylase"/>
</dbReference>
<dbReference type="PANTHER" id="PTHR34218:SF4">
    <property type="entry name" value="ACYL-HOMOSERINE LACTONE ACYLASE QUIP"/>
    <property type="match status" value="1"/>
</dbReference>
<gene>
    <name evidence="8" type="ORF">rosag_00790</name>
</gene>
<keyword evidence="2" id="KW-0378">Hydrolase</keyword>
<dbReference type="GO" id="GO:0046872">
    <property type="term" value="F:metal ion binding"/>
    <property type="evidence" value="ECO:0007669"/>
    <property type="project" value="UniProtKB-KW"/>
</dbReference>
<evidence type="ECO:0000313" key="9">
    <source>
        <dbReference type="Proteomes" id="UP001161325"/>
    </source>
</evidence>
<dbReference type="CDD" id="cd03747">
    <property type="entry name" value="Ntn_PGA_like"/>
    <property type="match status" value="1"/>
</dbReference>
<evidence type="ECO:0000256" key="6">
    <source>
        <dbReference type="SAM" id="MobiDB-lite"/>
    </source>
</evidence>
<dbReference type="GO" id="GO:0016811">
    <property type="term" value="F:hydrolase activity, acting on carbon-nitrogen (but not peptide) bonds, in linear amides"/>
    <property type="evidence" value="ECO:0007669"/>
    <property type="project" value="InterPro"/>
</dbReference>
<proteinExistence type="inferred from homology"/>
<name>A0AA37Q5X7_9BACT</name>
<feature type="signal peptide" evidence="7">
    <location>
        <begin position="1"/>
        <end position="22"/>
    </location>
</feature>
<organism evidence="8 9">
    <name type="scientific">Roseisolibacter agri</name>
    <dbReference type="NCBI Taxonomy" id="2014610"/>
    <lineage>
        <taxon>Bacteria</taxon>
        <taxon>Pseudomonadati</taxon>
        <taxon>Gemmatimonadota</taxon>
        <taxon>Gemmatimonadia</taxon>
        <taxon>Gemmatimonadales</taxon>
        <taxon>Gemmatimonadaceae</taxon>
        <taxon>Roseisolibacter</taxon>
    </lineage>
</organism>
<evidence type="ECO:0000256" key="4">
    <source>
        <dbReference type="PIRSR" id="PIRSR001227-1"/>
    </source>
</evidence>
<dbReference type="RefSeq" id="WP_284348002.1">
    <property type="nucleotide sequence ID" value="NZ_BRXS01000001.1"/>
</dbReference>
<dbReference type="InterPro" id="IPR023343">
    <property type="entry name" value="Penicillin_amidase_dom1"/>
</dbReference>
<feature type="region of interest" description="Disordered" evidence="6">
    <location>
        <begin position="752"/>
        <end position="771"/>
    </location>
</feature>
<comment type="caution">
    <text evidence="8">The sequence shown here is derived from an EMBL/GenBank/DDBJ whole genome shotgun (WGS) entry which is preliminary data.</text>
</comment>
<dbReference type="PANTHER" id="PTHR34218">
    <property type="entry name" value="PEPTIDASE S45 PENICILLIN AMIDASE"/>
    <property type="match status" value="1"/>
</dbReference>
<feature type="active site" description="Nucleophile" evidence="4">
    <location>
        <position position="263"/>
    </location>
</feature>
<dbReference type="Gene3D" id="2.30.120.10">
    <property type="match status" value="1"/>
</dbReference>
<dbReference type="AlphaFoldDB" id="A0AA37Q5X7"/>
<dbReference type="PIRSF" id="PIRSF001227">
    <property type="entry name" value="Pen_acylase"/>
    <property type="match status" value="1"/>
</dbReference>
<reference evidence="8" key="1">
    <citation type="submission" date="2022-08" db="EMBL/GenBank/DDBJ databases">
        <title>Draft genome sequencing of Roseisolibacter agri AW1220.</title>
        <authorList>
            <person name="Tobiishi Y."/>
            <person name="Tonouchi A."/>
        </authorList>
    </citation>
    <scope>NUCLEOTIDE SEQUENCE</scope>
    <source>
        <strain evidence="8">AW1220</strain>
    </source>
</reference>
<accession>A0AA37Q5X7</accession>
<protein>
    <submittedName>
        <fullName evidence="8">Penicillin amidase</fullName>
    </submittedName>
</protein>
<feature type="binding site" evidence="5">
    <location>
        <position position="338"/>
    </location>
    <ligand>
        <name>Ca(2+)</name>
        <dbReference type="ChEBI" id="CHEBI:29108"/>
    </ligand>
</feature>
<dbReference type="EMBL" id="BRXS01000001">
    <property type="protein sequence ID" value="GLC23566.1"/>
    <property type="molecule type" value="Genomic_DNA"/>
</dbReference>
<dbReference type="Proteomes" id="UP001161325">
    <property type="component" value="Unassembled WGS sequence"/>
</dbReference>
<feature type="binding site" evidence="5">
    <location>
        <position position="335"/>
    </location>
    <ligand>
        <name>Ca(2+)</name>
        <dbReference type="ChEBI" id="CHEBI:29108"/>
    </ligand>
</feature>